<proteinExistence type="predicted"/>
<organism evidence="4 5">
    <name type="scientific">Mucilaginibacter panaciglaebae</name>
    <dbReference type="NCBI Taxonomy" id="502331"/>
    <lineage>
        <taxon>Bacteria</taxon>
        <taxon>Pseudomonadati</taxon>
        <taxon>Bacteroidota</taxon>
        <taxon>Sphingobacteriia</taxon>
        <taxon>Sphingobacteriales</taxon>
        <taxon>Sphingobacteriaceae</taxon>
        <taxon>Mucilaginibacter</taxon>
    </lineage>
</organism>
<name>A0ABP7WDE8_9SPHI</name>
<feature type="domain" description="Response regulatory" evidence="3">
    <location>
        <begin position="1"/>
        <end position="89"/>
    </location>
</feature>
<keyword evidence="5" id="KW-1185">Reference proteome</keyword>
<dbReference type="SUPFAM" id="SSF52172">
    <property type="entry name" value="CheY-like"/>
    <property type="match status" value="1"/>
</dbReference>
<comment type="caution">
    <text evidence="4">The sequence shown here is derived from an EMBL/GenBank/DDBJ whole genome shotgun (WGS) entry which is preliminary data.</text>
</comment>
<accession>A0ABP7WDE8</accession>
<evidence type="ECO:0000259" key="3">
    <source>
        <dbReference type="PROSITE" id="PS50110"/>
    </source>
</evidence>
<dbReference type="InterPro" id="IPR050595">
    <property type="entry name" value="Bact_response_regulator"/>
</dbReference>
<dbReference type="PROSITE" id="PS50110">
    <property type="entry name" value="RESPONSE_REGULATORY"/>
    <property type="match status" value="1"/>
</dbReference>
<keyword evidence="1 2" id="KW-0597">Phosphoprotein</keyword>
<dbReference type="PANTHER" id="PTHR44591:SF3">
    <property type="entry name" value="RESPONSE REGULATORY DOMAIN-CONTAINING PROTEIN"/>
    <property type="match status" value="1"/>
</dbReference>
<feature type="modified residue" description="4-aspartylphosphate" evidence="2">
    <location>
        <position position="23"/>
    </location>
</feature>
<evidence type="ECO:0000256" key="1">
    <source>
        <dbReference type="ARBA" id="ARBA00022553"/>
    </source>
</evidence>
<dbReference type="InterPro" id="IPR011006">
    <property type="entry name" value="CheY-like_superfamily"/>
</dbReference>
<evidence type="ECO:0000256" key="2">
    <source>
        <dbReference type="PROSITE-ProRule" id="PRU00169"/>
    </source>
</evidence>
<evidence type="ECO:0000313" key="5">
    <source>
        <dbReference type="Proteomes" id="UP001500841"/>
    </source>
</evidence>
<dbReference type="EMBL" id="BAABCV010000001">
    <property type="protein sequence ID" value="GAA4086568.1"/>
    <property type="molecule type" value="Genomic_DNA"/>
</dbReference>
<dbReference type="Proteomes" id="UP001500841">
    <property type="component" value="Unassembled WGS sequence"/>
</dbReference>
<dbReference type="Gene3D" id="3.40.50.2300">
    <property type="match status" value="1"/>
</dbReference>
<dbReference type="InterPro" id="IPR001789">
    <property type="entry name" value="Sig_transdc_resp-reg_receiver"/>
</dbReference>
<sequence>MLSCGDTVFDDIKDLQPDLILMDVMLAGMDGREICKSIKENHLTNLLPVILISGTHDLAESLLLPGGPNDFVAKPFDIDHLLARVEKQLVAC</sequence>
<dbReference type="PANTHER" id="PTHR44591">
    <property type="entry name" value="STRESS RESPONSE REGULATOR PROTEIN 1"/>
    <property type="match status" value="1"/>
</dbReference>
<protein>
    <recommendedName>
        <fullName evidence="3">Response regulatory domain-containing protein</fullName>
    </recommendedName>
</protein>
<gene>
    <name evidence="4" type="ORF">GCM10022392_04440</name>
</gene>
<reference evidence="5" key="1">
    <citation type="journal article" date="2019" name="Int. J. Syst. Evol. Microbiol.">
        <title>The Global Catalogue of Microorganisms (GCM) 10K type strain sequencing project: providing services to taxonomists for standard genome sequencing and annotation.</title>
        <authorList>
            <consortium name="The Broad Institute Genomics Platform"/>
            <consortium name="The Broad Institute Genome Sequencing Center for Infectious Disease"/>
            <person name="Wu L."/>
            <person name="Ma J."/>
        </authorList>
    </citation>
    <scope>NUCLEOTIDE SEQUENCE [LARGE SCALE GENOMIC DNA]</scope>
    <source>
        <strain evidence="5">JCM 17085</strain>
    </source>
</reference>
<evidence type="ECO:0000313" key="4">
    <source>
        <dbReference type="EMBL" id="GAA4086568.1"/>
    </source>
</evidence>
<dbReference type="Pfam" id="PF00072">
    <property type="entry name" value="Response_reg"/>
    <property type="match status" value="1"/>
</dbReference>